<feature type="compositionally biased region" description="Basic and acidic residues" evidence="2">
    <location>
        <begin position="311"/>
        <end position="321"/>
    </location>
</feature>
<dbReference type="EMBL" id="JADAQX010000112">
    <property type="protein sequence ID" value="KAF8821890.1"/>
    <property type="molecule type" value="Genomic_DNA"/>
</dbReference>
<accession>A0ABQ7JE20</accession>
<name>A0ABQ7JE20_9APIC</name>
<feature type="region of interest" description="Disordered" evidence="2">
    <location>
        <begin position="500"/>
        <end position="563"/>
    </location>
</feature>
<reference evidence="4 5" key="1">
    <citation type="journal article" date="2020" name="bioRxiv">
        <title>Metabolic contributions of an alphaproteobacterial endosymbiont in the apicomplexan Cardiosporidium cionae.</title>
        <authorList>
            <person name="Hunter E.S."/>
            <person name="Paight C.J."/>
            <person name="Lane C.E."/>
        </authorList>
    </citation>
    <scope>NUCLEOTIDE SEQUENCE [LARGE SCALE GENOMIC DNA]</scope>
    <source>
        <strain evidence="4">ESH_2018</strain>
    </source>
</reference>
<evidence type="ECO:0000313" key="4">
    <source>
        <dbReference type="EMBL" id="KAF8821890.1"/>
    </source>
</evidence>
<dbReference type="Pfam" id="PF15863">
    <property type="entry name" value="EELM2"/>
    <property type="match status" value="2"/>
</dbReference>
<dbReference type="InterPro" id="IPR031724">
    <property type="entry name" value="EELM2"/>
</dbReference>
<feature type="domain" description="ELM2" evidence="3">
    <location>
        <begin position="579"/>
        <end position="714"/>
    </location>
</feature>
<feature type="region of interest" description="Disordered" evidence="2">
    <location>
        <begin position="268"/>
        <end position="339"/>
    </location>
</feature>
<feature type="compositionally biased region" description="Polar residues" evidence="2">
    <location>
        <begin position="97"/>
        <end position="107"/>
    </location>
</feature>
<feature type="compositionally biased region" description="Basic and acidic residues" evidence="2">
    <location>
        <begin position="523"/>
        <end position="533"/>
    </location>
</feature>
<dbReference type="Proteomes" id="UP000823046">
    <property type="component" value="Unassembled WGS sequence"/>
</dbReference>
<protein>
    <recommendedName>
        <fullName evidence="3">ELM2 domain-containing protein</fullName>
    </recommendedName>
</protein>
<organism evidence="4 5">
    <name type="scientific">Cardiosporidium cionae</name>
    <dbReference type="NCBI Taxonomy" id="476202"/>
    <lineage>
        <taxon>Eukaryota</taxon>
        <taxon>Sar</taxon>
        <taxon>Alveolata</taxon>
        <taxon>Apicomplexa</taxon>
        <taxon>Aconoidasida</taxon>
        <taxon>Nephromycida</taxon>
        <taxon>Cardiosporidium</taxon>
    </lineage>
</organism>
<feature type="compositionally biased region" description="Low complexity" evidence="2">
    <location>
        <begin position="282"/>
        <end position="293"/>
    </location>
</feature>
<keyword evidence="1" id="KW-0539">Nucleus</keyword>
<evidence type="ECO:0000313" key="5">
    <source>
        <dbReference type="Proteomes" id="UP000823046"/>
    </source>
</evidence>
<keyword evidence="5" id="KW-1185">Reference proteome</keyword>
<feature type="compositionally biased region" description="Basic and acidic residues" evidence="2">
    <location>
        <begin position="423"/>
        <end position="436"/>
    </location>
</feature>
<evidence type="ECO:0000256" key="1">
    <source>
        <dbReference type="ARBA" id="ARBA00023242"/>
    </source>
</evidence>
<dbReference type="PROSITE" id="PS51156">
    <property type="entry name" value="ELM2"/>
    <property type="match status" value="1"/>
</dbReference>
<feature type="region of interest" description="Disordered" evidence="2">
    <location>
        <begin position="81"/>
        <end position="107"/>
    </location>
</feature>
<evidence type="ECO:0000256" key="2">
    <source>
        <dbReference type="SAM" id="MobiDB-lite"/>
    </source>
</evidence>
<proteinExistence type="predicted"/>
<sequence>MSFGYDKEIDLPLGVQNYPSSSPSSRITGAISIVKVISAPLDCTESLLNQKNVGMELHFETTSLHATESLSGKIFLAADRSSEPDLPNESVYVPSENPRQASVSPTATRTFSARVSSKALDRIGQMDHPRSLLLEATQKKPKIIVSAGDLPEPCTSLLAKESEMNFSWKDIGDSRQLRSEPLAIDHAEQMDERIMAISSNHLSIEDTGNQLDEKNVSSSTPNTVETIFDPGNEEFLKKLESFVRRCKPMADEKSVSNFWDLPFTGRVPSSSSLNESATLPDSRSMSFPSSFPSQLQEETKAIEQNSISKVTRPDTTLRDSSENNPLGRGSNPFAPSSLPIETTADDQAFLGQGKDILPPIGIESINLFVATMQERMQIENISEEGPLQRSRSPDGKWTLKRPCSDYQGMDLPKKSELPSLDPLSRERLEGNTHPRDGPPPSAASAVISVCKTPGIPPISDESDKSTCVDEDSAKKKLASSQRFYEGECSSTHVLNGSQSIQEYSHSHSEKSFSSTNWTLPKPSRSDKGREESPPNRWKGRSKAPSVSRSNSPFPEEREIQGTLTRARGRQRLQGEEMAARIKVGPTFQVPSIPLFFLDTNMVDYSRRGRSYFDSPKLVYSPELLQQNTLKRMNAGHSCRCIQNDIDCMFDNGEEWEGYRASQSFAIVNLFLKRCAQRWKIGPGWQPFSPEFAYKLLHKAEYDPEEALCMLSHPAFDFSSICDPPTRKYDNKWRPKDRRGQHPCCPYPPPFLSKGTYICRKTNTNAS</sequence>
<feature type="region of interest" description="Disordered" evidence="2">
    <location>
        <begin position="380"/>
        <end position="444"/>
    </location>
</feature>
<gene>
    <name evidence="4" type="ORF">IE077_000156</name>
</gene>
<evidence type="ECO:0000259" key="3">
    <source>
        <dbReference type="PROSITE" id="PS51156"/>
    </source>
</evidence>
<comment type="caution">
    <text evidence="4">The sequence shown here is derived from an EMBL/GenBank/DDBJ whole genome shotgun (WGS) entry which is preliminary data.</text>
</comment>
<feature type="compositionally biased region" description="Polar residues" evidence="2">
    <location>
        <begin position="268"/>
        <end position="281"/>
    </location>
</feature>
<dbReference type="InterPro" id="IPR000949">
    <property type="entry name" value="ELM2_dom"/>
</dbReference>